<comment type="caution">
    <text evidence="1">The sequence shown here is derived from an EMBL/GenBank/DDBJ whole genome shotgun (WGS) entry which is preliminary data.</text>
</comment>
<dbReference type="EMBL" id="JRPL02000037">
    <property type="protein sequence ID" value="TLD80060.1"/>
    <property type="molecule type" value="Genomic_DNA"/>
</dbReference>
<organism evidence="1 2">
    <name type="scientific">Helicobacter trogontum</name>
    <dbReference type="NCBI Taxonomy" id="50960"/>
    <lineage>
        <taxon>Bacteria</taxon>
        <taxon>Pseudomonadati</taxon>
        <taxon>Campylobacterota</taxon>
        <taxon>Epsilonproteobacteria</taxon>
        <taxon>Campylobacterales</taxon>
        <taxon>Helicobacteraceae</taxon>
        <taxon>Helicobacter</taxon>
    </lineage>
</organism>
<evidence type="ECO:0000313" key="1">
    <source>
        <dbReference type="EMBL" id="TLD80060.1"/>
    </source>
</evidence>
<gene>
    <name evidence="1" type="ORF">LS81_009760</name>
</gene>
<reference evidence="1 2" key="1">
    <citation type="journal article" date="2014" name="Genome Announc.">
        <title>Draft genome sequences of eight enterohepatic helicobacter species isolated from both laboratory and wild rodents.</title>
        <authorList>
            <person name="Sheh A."/>
            <person name="Shen Z."/>
            <person name="Fox J.G."/>
        </authorList>
    </citation>
    <scope>NUCLEOTIDE SEQUENCE [LARGE SCALE GENOMIC DNA]</scope>
    <source>
        <strain evidence="1 2">ATCC 700114</strain>
    </source>
</reference>
<dbReference type="AlphaFoldDB" id="A0A4U8S2V6"/>
<dbReference type="Proteomes" id="UP000029878">
    <property type="component" value="Unassembled WGS sequence"/>
</dbReference>
<sequence length="90" mass="10271">MEFAEIDRLSISYRNDGSGDWKQSPNGANGYILASMRGIPYWADVVEQIPFAIGVYRNSLEHHLLNKKMLKKQLQPINMPFMMAVCQKAP</sequence>
<name>A0A4U8S2V6_9HELI</name>
<dbReference type="OrthoDB" id="6504245at2"/>
<evidence type="ECO:0000313" key="2">
    <source>
        <dbReference type="Proteomes" id="UP000029878"/>
    </source>
</evidence>
<proteinExistence type="predicted"/>
<accession>A0A4U8S2V6</accession>
<dbReference type="RefSeq" id="WP_138069914.1">
    <property type="nucleotide sequence ID" value="NZ_FZNG01000011.1"/>
</dbReference>
<protein>
    <submittedName>
        <fullName evidence="1">Uncharacterized protein</fullName>
    </submittedName>
</protein>